<sequence>MLSTVTYVNSSIAILNEKTLNIHKDGVQAHIDLPSKGLLVCGCYVITETKDILVINDGVVKRIGKSHKTPTKMAISGSSMYIADRAGSVYELEDLEKTCMSQMEGAPKHLFGSISMITDIIVSEDSIITADKDNKIRVTDRQYPHRIQSFIQVHSKPILSIATVGKYLAAGGYDWYVSLYNTDTKEVLIFDLMQNKIERMGKTLPGVDNPENISNINLDAESKVRKLLGNGNTLLILRNSTPILVDISKINENLEVTCIEISGLSDKVIIDGISMEDGFAVLDEQGFLFKIAPSAPAPTQILQIPNYTHKIDISIANKYLD</sequence>
<evidence type="ECO:0000256" key="3">
    <source>
        <dbReference type="ARBA" id="ARBA00022694"/>
    </source>
</evidence>
<dbReference type="InterPro" id="IPR028884">
    <property type="entry name" value="Trm82"/>
</dbReference>
<keyword evidence="3" id="KW-0819">tRNA processing</keyword>
<dbReference type="InterPro" id="IPR015943">
    <property type="entry name" value="WD40/YVTN_repeat-like_dom_sf"/>
</dbReference>
<evidence type="ECO:0000256" key="2">
    <source>
        <dbReference type="ARBA" id="ARBA00022574"/>
    </source>
</evidence>
<gene>
    <name evidence="6" type="ORF">NERG_00185</name>
</gene>
<evidence type="ECO:0000256" key="1">
    <source>
        <dbReference type="ARBA" id="ARBA00004123"/>
    </source>
</evidence>
<keyword evidence="2" id="KW-0853">WD repeat</keyword>
<dbReference type="InterPro" id="IPR036322">
    <property type="entry name" value="WD40_repeat_dom_sf"/>
</dbReference>
<evidence type="ECO:0000256" key="4">
    <source>
        <dbReference type="ARBA" id="ARBA00022737"/>
    </source>
</evidence>
<dbReference type="Gene3D" id="2.130.10.10">
    <property type="entry name" value="YVTN repeat-like/Quinoprotein amine dehydrogenase"/>
    <property type="match status" value="1"/>
</dbReference>
<reference evidence="6" key="1">
    <citation type="submission" date="2011-03" db="EMBL/GenBank/DDBJ databases">
        <title>The Genome Sequence of Nematocida sp1 strain ERTm2.</title>
        <authorList>
            <consortium name="The Broad Institute Genome Sequencing Platform"/>
            <consortium name="The Broad Institute Genome Sequencing Center for Infectious Disease"/>
            <person name="Cuomo C."/>
            <person name="Troemel E."/>
            <person name="Young S.K."/>
            <person name="Zeng Q."/>
            <person name="Gargeya S."/>
            <person name="Fitzgerald M."/>
            <person name="Haas B."/>
            <person name="Abouelleil A."/>
            <person name="Alvarado L."/>
            <person name="Arachchi H.M."/>
            <person name="Berlin A."/>
            <person name="Brown A."/>
            <person name="Chapman S.B."/>
            <person name="Chen Z."/>
            <person name="Dunbar C."/>
            <person name="Freedman E."/>
            <person name="Gearin G."/>
            <person name="Gellesch M."/>
            <person name="Goldberg J."/>
            <person name="Griggs A."/>
            <person name="Gujja S."/>
            <person name="Heilman E.R."/>
            <person name="Heiman D."/>
            <person name="Howarth C."/>
            <person name="Larson L."/>
            <person name="Lui A."/>
            <person name="MacDonald P.J.P."/>
            <person name="Mehta T."/>
            <person name="Montmayeur A."/>
            <person name="Murphy C."/>
            <person name="Neiman D."/>
            <person name="Pearson M."/>
            <person name="Priest M."/>
            <person name="Roberts A."/>
            <person name="Saif S."/>
            <person name="Shea T."/>
            <person name="Shenoy N."/>
            <person name="Sisk P."/>
            <person name="Stolte C."/>
            <person name="Sykes S."/>
            <person name="White J."/>
            <person name="Yandava C."/>
            <person name="Wortman J."/>
            <person name="Nusbaum C."/>
            <person name="Birren B."/>
        </authorList>
    </citation>
    <scope>NUCLEOTIDE SEQUENCE</scope>
    <source>
        <strain evidence="6">ERTm2</strain>
    </source>
</reference>
<name>H8Z9B4_NEMA1</name>
<organism evidence="6">
    <name type="scientific">Nematocida ausubeli (strain ATCC PRA-371 / ERTm2)</name>
    <name type="common">Nematode killer fungus</name>
    <dbReference type="NCBI Taxonomy" id="1913371"/>
    <lineage>
        <taxon>Eukaryota</taxon>
        <taxon>Fungi</taxon>
        <taxon>Fungi incertae sedis</taxon>
        <taxon>Microsporidia</taxon>
        <taxon>Nematocida</taxon>
    </lineage>
</organism>
<dbReference type="GO" id="GO:0006400">
    <property type="term" value="P:tRNA modification"/>
    <property type="evidence" value="ECO:0007669"/>
    <property type="project" value="TreeGrafter"/>
</dbReference>
<dbReference type="STRING" id="944018.H8Z9B4"/>
<comment type="subcellular location">
    <subcellularLocation>
        <location evidence="1">Nucleus</location>
    </subcellularLocation>
</comment>
<dbReference type="GO" id="GO:0036265">
    <property type="term" value="P:RNA (guanine-N7)-methylation"/>
    <property type="evidence" value="ECO:0007669"/>
    <property type="project" value="InterPro"/>
</dbReference>
<dbReference type="Proteomes" id="UP000005622">
    <property type="component" value="Unassembled WGS sequence"/>
</dbReference>
<evidence type="ECO:0000256" key="5">
    <source>
        <dbReference type="ARBA" id="ARBA00023242"/>
    </source>
</evidence>
<dbReference type="EMBL" id="JH604633">
    <property type="protein sequence ID" value="EHY66545.1"/>
    <property type="molecule type" value="Genomic_DNA"/>
</dbReference>
<protein>
    <submittedName>
        <fullName evidence="6">Uncharacterized protein</fullName>
    </submittedName>
</protein>
<evidence type="ECO:0000313" key="6">
    <source>
        <dbReference type="EMBL" id="EHY66545.1"/>
    </source>
</evidence>
<accession>H8Z9B4</accession>
<proteinExistence type="predicted"/>
<dbReference type="PANTHER" id="PTHR16288">
    <property type="entry name" value="WD40 REPEAT PROTEIN 4"/>
    <property type="match status" value="1"/>
</dbReference>
<dbReference type="GO" id="GO:0005634">
    <property type="term" value="C:nucleus"/>
    <property type="evidence" value="ECO:0007669"/>
    <property type="project" value="UniProtKB-SubCell"/>
</dbReference>
<keyword evidence="4" id="KW-0677">Repeat</keyword>
<dbReference type="GO" id="GO:0043527">
    <property type="term" value="C:tRNA methyltransferase complex"/>
    <property type="evidence" value="ECO:0007669"/>
    <property type="project" value="TreeGrafter"/>
</dbReference>
<dbReference type="HOGENOM" id="CLU_866246_0_0_1"/>
<dbReference type="GO" id="GO:0005829">
    <property type="term" value="C:cytosol"/>
    <property type="evidence" value="ECO:0007669"/>
    <property type="project" value="TreeGrafter"/>
</dbReference>
<dbReference type="SUPFAM" id="SSF50978">
    <property type="entry name" value="WD40 repeat-like"/>
    <property type="match status" value="1"/>
</dbReference>
<keyword evidence="5" id="KW-0539">Nucleus</keyword>
<dbReference type="AlphaFoldDB" id="H8Z9B4"/>
<dbReference type="PANTHER" id="PTHR16288:SF0">
    <property type="entry name" value="TRNA (GUANINE-N(7)-)-METHYLTRANSFERASE NON-CATALYTIC SUBUNIT WDR4"/>
    <property type="match status" value="1"/>
</dbReference>